<organism evidence="1 2">
    <name type="scientific">Rhodoferax koreensis</name>
    <dbReference type="NCBI Taxonomy" id="1842727"/>
    <lineage>
        <taxon>Bacteria</taxon>
        <taxon>Pseudomonadati</taxon>
        <taxon>Pseudomonadota</taxon>
        <taxon>Betaproteobacteria</taxon>
        <taxon>Burkholderiales</taxon>
        <taxon>Comamonadaceae</taxon>
        <taxon>Rhodoferax</taxon>
    </lineage>
</organism>
<dbReference type="KEGG" id="rhy:RD110_23310"/>
<evidence type="ECO:0000313" key="1">
    <source>
        <dbReference type="EMBL" id="APW39766.1"/>
    </source>
</evidence>
<sequence length="198" mass="21027">MNAPAQIGHYEANRTTNGTADASIVSSFSITYDGHTYGKLTVPTEGSWVGKALEGPVSSYRVGVAASRTEIVNISGDAYYTATGRSLSFIGYGDTSWIGDVLNLEQLPDLQHFDPASSQIIFSNSGYMCAYVVDGCPDGAIFDEGSLNIFGRLTYLSMSPLATAEVPEPGSLPLFVAALVGLLGIRKTIRTEPQIQMG</sequence>
<gene>
    <name evidence="1" type="ORF">RD110_23310</name>
</gene>
<name>A0A1P8K197_9BURK</name>
<dbReference type="AlphaFoldDB" id="A0A1P8K197"/>
<reference evidence="1 2" key="1">
    <citation type="submission" date="2017-01" db="EMBL/GenBank/DDBJ databases">
        <authorList>
            <person name="Mah S.A."/>
            <person name="Swanson W.J."/>
            <person name="Moy G.W."/>
            <person name="Vacquier V.D."/>
        </authorList>
    </citation>
    <scope>NUCLEOTIDE SEQUENCE [LARGE SCALE GENOMIC DNA]</scope>
    <source>
        <strain evidence="1 2">DCY110</strain>
    </source>
</reference>
<dbReference type="EMBL" id="CP019236">
    <property type="protein sequence ID" value="APW39766.1"/>
    <property type="molecule type" value="Genomic_DNA"/>
</dbReference>
<dbReference type="InterPro" id="IPR013424">
    <property type="entry name" value="Ice-binding_C"/>
</dbReference>
<dbReference type="Proteomes" id="UP000186609">
    <property type="component" value="Chromosome"/>
</dbReference>
<proteinExistence type="predicted"/>
<protein>
    <recommendedName>
        <fullName evidence="3">PEP-CTERM protein-sorting domain-containing protein</fullName>
    </recommendedName>
</protein>
<evidence type="ECO:0008006" key="3">
    <source>
        <dbReference type="Google" id="ProtNLM"/>
    </source>
</evidence>
<accession>A0A1P8K197</accession>
<evidence type="ECO:0000313" key="2">
    <source>
        <dbReference type="Proteomes" id="UP000186609"/>
    </source>
</evidence>
<dbReference type="NCBIfam" id="TIGR02595">
    <property type="entry name" value="PEP_CTERM"/>
    <property type="match status" value="1"/>
</dbReference>
<keyword evidence="2" id="KW-1185">Reference proteome</keyword>